<protein>
    <submittedName>
        <fullName evidence="1">Uncharacterized protein</fullName>
    </submittedName>
</protein>
<name>A0AAV7GLW4_DENCH</name>
<organism evidence="1 2">
    <name type="scientific">Dendrobium chrysotoxum</name>
    <name type="common">Orchid</name>
    <dbReference type="NCBI Taxonomy" id="161865"/>
    <lineage>
        <taxon>Eukaryota</taxon>
        <taxon>Viridiplantae</taxon>
        <taxon>Streptophyta</taxon>
        <taxon>Embryophyta</taxon>
        <taxon>Tracheophyta</taxon>
        <taxon>Spermatophyta</taxon>
        <taxon>Magnoliopsida</taxon>
        <taxon>Liliopsida</taxon>
        <taxon>Asparagales</taxon>
        <taxon>Orchidaceae</taxon>
        <taxon>Epidendroideae</taxon>
        <taxon>Malaxideae</taxon>
        <taxon>Dendrobiinae</taxon>
        <taxon>Dendrobium</taxon>
    </lineage>
</organism>
<proteinExistence type="predicted"/>
<comment type="caution">
    <text evidence="1">The sequence shown here is derived from an EMBL/GenBank/DDBJ whole genome shotgun (WGS) entry which is preliminary data.</text>
</comment>
<keyword evidence="2" id="KW-1185">Reference proteome</keyword>
<evidence type="ECO:0000313" key="2">
    <source>
        <dbReference type="Proteomes" id="UP000775213"/>
    </source>
</evidence>
<dbReference type="Proteomes" id="UP000775213">
    <property type="component" value="Unassembled WGS sequence"/>
</dbReference>
<dbReference type="EMBL" id="JAGFBR010000009">
    <property type="protein sequence ID" value="KAH0462764.1"/>
    <property type="molecule type" value="Genomic_DNA"/>
</dbReference>
<dbReference type="AlphaFoldDB" id="A0AAV7GLW4"/>
<accession>A0AAV7GLW4</accession>
<evidence type="ECO:0000313" key="1">
    <source>
        <dbReference type="EMBL" id="KAH0462764.1"/>
    </source>
</evidence>
<gene>
    <name evidence="1" type="ORF">IEQ34_010339</name>
</gene>
<reference evidence="1 2" key="1">
    <citation type="journal article" date="2021" name="Hortic Res">
        <title>Chromosome-scale assembly of the Dendrobium chrysotoxum genome enhances the understanding of orchid evolution.</title>
        <authorList>
            <person name="Zhang Y."/>
            <person name="Zhang G.Q."/>
            <person name="Zhang D."/>
            <person name="Liu X.D."/>
            <person name="Xu X.Y."/>
            <person name="Sun W.H."/>
            <person name="Yu X."/>
            <person name="Zhu X."/>
            <person name="Wang Z.W."/>
            <person name="Zhao X."/>
            <person name="Zhong W.Y."/>
            <person name="Chen H."/>
            <person name="Yin W.L."/>
            <person name="Huang T."/>
            <person name="Niu S.C."/>
            <person name="Liu Z.J."/>
        </authorList>
    </citation>
    <scope>NUCLEOTIDE SEQUENCE [LARGE SCALE GENOMIC DNA]</scope>
    <source>
        <strain evidence="1">Lindl</strain>
    </source>
</reference>
<sequence>MWPPRRRDLRRPSIELSKNEVHNMADKTNEKLMIDIHDMRALRRLARERRKAAAAIKFGRWRESRSGPPDAGKKF</sequence>